<evidence type="ECO:0000259" key="3">
    <source>
        <dbReference type="Pfam" id="PF07859"/>
    </source>
</evidence>
<sequence length="342" mass="36664">MDEAASLKGAPAALAAETRGAVALTFDEADREAFHRLNQILRRAPRVRLTGWRRAWTQALVRLRTLVADRRVRPTGVSVETRVVTIAGRQARVRILKAPGPLQGVHVDIHGGGWTIGSAAMDDPINLPIVKECGVAVVSVDYRLATRVRLPEVIDDCETALAWVLASPDFAGLPLTLGGESAGAHLALSTALRLRDKAAIERLAGLVLFYGAYDLSGTPSARRAGPETLILHGPTLADLVPAVTGLRDLDRLRDPAISPLYADLHGLPPALMIVGTNDPLQDDTFFLHTKWQSQSGNALLVTAPDAPHAFNRLGGRPAQRTNAFVRAWIKARLAALSDSSTA</sequence>
<dbReference type="GO" id="GO:0004806">
    <property type="term" value="F:triacylglycerol lipase activity"/>
    <property type="evidence" value="ECO:0007669"/>
    <property type="project" value="TreeGrafter"/>
</dbReference>
<dbReference type="PANTHER" id="PTHR48081:SF30">
    <property type="entry name" value="ACETYL-HYDROLASE LIPR-RELATED"/>
    <property type="match status" value="1"/>
</dbReference>
<feature type="domain" description="Alpha/beta hydrolase fold-3" evidence="3">
    <location>
        <begin position="107"/>
        <end position="310"/>
    </location>
</feature>
<evidence type="ECO:0000313" key="4">
    <source>
        <dbReference type="EMBL" id="SNB51834.1"/>
    </source>
</evidence>
<dbReference type="InterPro" id="IPR029058">
    <property type="entry name" value="AB_hydrolase_fold"/>
</dbReference>
<evidence type="ECO:0000256" key="1">
    <source>
        <dbReference type="ARBA" id="ARBA00010515"/>
    </source>
</evidence>
<dbReference type="SUPFAM" id="SSF53474">
    <property type="entry name" value="alpha/beta-Hydrolases"/>
    <property type="match status" value="1"/>
</dbReference>
<keyword evidence="5" id="KW-1185">Reference proteome</keyword>
<dbReference type="Gene3D" id="3.40.50.1820">
    <property type="entry name" value="alpha/beta hydrolase"/>
    <property type="match status" value="1"/>
</dbReference>
<dbReference type="AlphaFoldDB" id="A0A212PXP5"/>
<dbReference type="OrthoDB" id="9806180at2"/>
<name>A0A212PXP5_9PROT</name>
<dbReference type="InterPro" id="IPR050300">
    <property type="entry name" value="GDXG_lipolytic_enzyme"/>
</dbReference>
<gene>
    <name evidence="4" type="ORF">SAMN07250955_101135</name>
</gene>
<protein>
    <submittedName>
        <fullName evidence="4">Acetyl esterase/lipase</fullName>
    </submittedName>
</protein>
<dbReference type="EMBL" id="FYEH01000001">
    <property type="protein sequence ID" value="SNB51834.1"/>
    <property type="molecule type" value="Genomic_DNA"/>
</dbReference>
<proteinExistence type="inferred from homology"/>
<dbReference type="PANTHER" id="PTHR48081">
    <property type="entry name" value="AB HYDROLASE SUPERFAMILY PROTEIN C4A8.06C"/>
    <property type="match status" value="1"/>
</dbReference>
<comment type="similarity">
    <text evidence="1">Belongs to the 'GDXG' lipolytic enzyme family.</text>
</comment>
<dbReference type="Proteomes" id="UP000197065">
    <property type="component" value="Unassembled WGS sequence"/>
</dbReference>
<keyword evidence="2" id="KW-0378">Hydrolase</keyword>
<dbReference type="RefSeq" id="WP_088559471.1">
    <property type="nucleotide sequence ID" value="NZ_FYEH01000001.1"/>
</dbReference>
<evidence type="ECO:0000256" key="2">
    <source>
        <dbReference type="ARBA" id="ARBA00022801"/>
    </source>
</evidence>
<dbReference type="Pfam" id="PF07859">
    <property type="entry name" value="Abhydrolase_3"/>
    <property type="match status" value="1"/>
</dbReference>
<accession>A0A212PXP5</accession>
<reference evidence="4 5" key="1">
    <citation type="submission" date="2017-06" db="EMBL/GenBank/DDBJ databases">
        <authorList>
            <person name="Kim H.J."/>
            <person name="Triplett B.A."/>
        </authorList>
    </citation>
    <scope>NUCLEOTIDE SEQUENCE [LARGE SCALE GENOMIC DNA]</scope>
    <source>
        <strain evidence="4 5">B29T1</strain>
    </source>
</reference>
<dbReference type="InterPro" id="IPR013094">
    <property type="entry name" value="AB_hydrolase_3"/>
</dbReference>
<organism evidence="4 5">
    <name type="scientific">Arboricoccus pini</name>
    <dbReference type="NCBI Taxonomy" id="1963835"/>
    <lineage>
        <taxon>Bacteria</taxon>
        <taxon>Pseudomonadati</taxon>
        <taxon>Pseudomonadota</taxon>
        <taxon>Alphaproteobacteria</taxon>
        <taxon>Geminicoccales</taxon>
        <taxon>Geminicoccaceae</taxon>
        <taxon>Arboricoccus</taxon>
    </lineage>
</organism>
<evidence type="ECO:0000313" key="5">
    <source>
        <dbReference type="Proteomes" id="UP000197065"/>
    </source>
</evidence>